<dbReference type="GO" id="GO:0008360">
    <property type="term" value="P:regulation of cell shape"/>
    <property type="evidence" value="ECO:0007669"/>
    <property type="project" value="UniProtKB-KW"/>
</dbReference>
<evidence type="ECO:0000256" key="14">
    <source>
        <dbReference type="ARBA" id="ARBA00038053"/>
    </source>
</evidence>
<evidence type="ECO:0000256" key="13">
    <source>
        <dbReference type="ARBA" id="ARBA00023316"/>
    </source>
</evidence>
<keyword evidence="11 16" id="KW-0472">Membrane</keyword>
<feature type="transmembrane region" description="Helical" evidence="16">
    <location>
        <begin position="317"/>
        <end position="337"/>
    </location>
</feature>
<feature type="transmembrane region" description="Helical" evidence="16">
    <location>
        <begin position="118"/>
        <end position="138"/>
    </location>
</feature>
<evidence type="ECO:0000256" key="12">
    <source>
        <dbReference type="ARBA" id="ARBA00023306"/>
    </source>
</evidence>
<dbReference type="Pfam" id="PF01098">
    <property type="entry name" value="FTSW_RODA_SPOVE"/>
    <property type="match status" value="1"/>
</dbReference>
<feature type="transmembrane region" description="Helical" evidence="16">
    <location>
        <begin position="388"/>
        <end position="407"/>
    </location>
</feature>
<keyword evidence="8 16" id="KW-0133">Cell shape</keyword>
<keyword evidence="18" id="KW-1185">Reference proteome</keyword>
<dbReference type="GO" id="GO:0015648">
    <property type="term" value="F:lipid-linked peptidoglycan transporter activity"/>
    <property type="evidence" value="ECO:0007669"/>
    <property type="project" value="TreeGrafter"/>
</dbReference>
<keyword evidence="16" id="KW-0997">Cell inner membrane</keyword>
<keyword evidence="6 16" id="KW-0808">Transferase</keyword>
<evidence type="ECO:0000256" key="15">
    <source>
        <dbReference type="ARBA" id="ARBA00049902"/>
    </source>
</evidence>
<evidence type="ECO:0000256" key="2">
    <source>
        <dbReference type="ARBA" id="ARBA00004752"/>
    </source>
</evidence>
<evidence type="ECO:0000256" key="10">
    <source>
        <dbReference type="ARBA" id="ARBA00022989"/>
    </source>
</evidence>
<dbReference type="PANTHER" id="PTHR30474">
    <property type="entry name" value="CELL CYCLE PROTEIN"/>
    <property type="match status" value="1"/>
</dbReference>
<gene>
    <name evidence="16" type="primary">ftsW</name>
    <name evidence="17" type="ORF">BJN45_03290</name>
</gene>
<evidence type="ECO:0000256" key="3">
    <source>
        <dbReference type="ARBA" id="ARBA00022475"/>
    </source>
</evidence>
<evidence type="ECO:0000256" key="7">
    <source>
        <dbReference type="ARBA" id="ARBA00022692"/>
    </source>
</evidence>
<dbReference type="EMBL" id="MTHD01000001">
    <property type="protein sequence ID" value="OMG56649.1"/>
    <property type="molecule type" value="Genomic_DNA"/>
</dbReference>
<name>A0A1R1IDI7_9RHOO</name>
<sequence>MRAAVAGLRQPRHVPQLRPPRADLHRCRQGASAMMLSALDSPRQQLAEIDHALLWSALLLLLGGLVMVYSASIAIAEAGRFTNHQPGYYLIRHSIFLCIGLVAGAVAFQLPLTAWQKYAPLLFMVGVVLLAIVLIPGIGRDVNGARRWLPLGFANLQPSELMKLFAVLYAADYTIRKINVMHDLKQAFLPMFGAMALVGILLLKEPDFGAFVVIISIAMGILFLGGLKARMFALLIVGLLIAFAVMIIVSPYRRDRIFGFMDPWADAFGRGYQLSHSLIAFGRGELFGVGLGASVEKLFYLPEAHTDFLLAVIGEELGFVGVLTVIALFAVLVQRAFAIGRQCVQLDRLYPALVAMGIGIWMGVQSFINMGVNVGLLPTKGLTLPLMSFGGSGILANCVALAILLRVDWENRQLMRGGKL</sequence>
<comment type="subcellular location">
    <subcellularLocation>
        <location evidence="16">Cell inner membrane</location>
        <topology evidence="16">Multi-pass membrane protein</topology>
    </subcellularLocation>
    <subcellularLocation>
        <location evidence="1">Cell membrane</location>
        <topology evidence="1">Multi-pass membrane protein</topology>
    </subcellularLocation>
    <text evidence="16">Localizes to the division septum.</text>
</comment>
<dbReference type="GO" id="GO:0008955">
    <property type="term" value="F:peptidoglycan glycosyltransferase activity"/>
    <property type="evidence" value="ECO:0007669"/>
    <property type="project" value="UniProtKB-UniRule"/>
</dbReference>
<dbReference type="AlphaFoldDB" id="A0A1R1IDI7"/>
<feature type="transmembrane region" description="Helical" evidence="16">
    <location>
        <begin position="232"/>
        <end position="252"/>
    </location>
</feature>
<dbReference type="HAMAP" id="MF_00913">
    <property type="entry name" value="PGT_FtsW_proteobact"/>
    <property type="match status" value="1"/>
</dbReference>
<evidence type="ECO:0000256" key="16">
    <source>
        <dbReference type="HAMAP-Rule" id="MF_00913"/>
    </source>
</evidence>
<keyword evidence="9 16" id="KW-0573">Peptidoglycan synthesis</keyword>
<dbReference type="NCBIfam" id="TIGR02614">
    <property type="entry name" value="ftsW"/>
    <property type="match status" value="1"/>
</dbReference>
<keyword evidence="12 16" id="KW-0131">Cell cycle</keyword>
<keyword evidence="5 16" id="KW-0328">Glycosyltransferase</keyword>
<comment type="similarity">
    <text evidence="14 16">Belongs to the SEDS family. FtsW subfamily.</text>
</comment>
<dbReference type="InterPro" id="IPR001182">
    <property type="entry name" value="FtsW/RodA"/>
</dbReference>
<protein>
    <recommendedName>
        <fullName evidence="16">Probable peptidoglycan glycosyltransferase FtsW</fullName>
        <shortName evidence="16">PGT</shortName>
        <ecNumber evidence="16">2.4.99.28</ecNumber>
    </recommendedName>
    <alternativeName>
        <fullName evidence="16">Cell division protein FtsW</fullName>
    </alternativeName>
    <alternativeName>
        <fullName evidence="16">Cell wall polymerase</fullName>
    </alternativeName>
    <alternativeName>
        <fullName evidence="16">Peptidoglycan polymerase</fullName>
        <shortName evidence="16">PG polymerase</shortName>
    </alternativeName>
</protein>
<organism evidence="17 18">
    <name type="scientific">Azonexus hydrophilus</name>
    <dbReference type="NCBI Taxonomy" id="418702"/>
    <lineage>
        <taxon>Bacteria</taxon>
        <taxon>Pseudomonadati</taxon>
        <taxon>Pseudomonadota</taxon>
        <taxon>Betaproteobacteria</taxon>
        <taxon>Rhodocyclales</taxon>
        <taxon>Azonexaceae</taxon>
        <taxon>Azonexus</taxon>
    </lineage>
</organism>
<reference evidence="17 18" key="1">
    <citation type="submission" date="2016-10" db="EMBL/GenBank/DDBJ databases">
        <title>Alkaliphiles isolated from bioreactors.</title>
        <authorList>
            <person name="Salah Z."/>
            <person name="Rout S.P."/>
            <person name="Humphreys P.N."/>
        </authorList>
    </citation>
    <scope>NUCLEOTIDE SEQUENCE [LARGE SCALE GENOMIC DNA]</scope>
    <source>
        <strain evidence="17 18">ZS02</strain>
    </source>
</reference>
<comment type="caution">
    <text evidence="17">The sequence shown here is derived from an EMBL/GenBank/DDBJ whole genome shotgun (WGS) entry which is preliminary data.</text>
</comment>
<dbReference type="STRING" id="418702.BJN45_03290"/>
<feature type="transmembrane region" description="Helical" evidence="16">
    <location>
        <begin position="184"/>
        <end position="202"/>
    </location>
</feature>
<keyword evidence="7 16" id="KW-0812">Transmembrane</keyword>
<comment type="function">
    <text evidence="16">Peptidoglycan polymerase that is essential for cell division.</text>
</comment>
<feature type="transmembrane region" description="Helical" evidence="16">
    <location>
        <begin position="349"/>
        <end position="368"/>
    </location>
</feature>
<feature type="transmembrane region" description="Helical" evidence="16">
    <location>
        <begin position="88"/>
        <end position="112"/>
    </location>
</feature>
<accession>A0A1R1IDI7</accession>
<dbReference type="Proteomes" id="UP000187526">
    <property type="component" value="Unassembled WGS sequence"/>
</dbReference>
<keyword evidence="3 16" id="KW-1003">Cell membrane</keyword>
<feature type="transmembrane region" description="Helical" evidence="16">
    <location>
        <begin position="52"/>
        <end position="76"/>
    </location>
</feature>
<dbReference type="GO" id="GO:0005886">
    <property type="term" value="C:plasma membrane"/>
    <property type="evidence" value="ECO:0007669"/>
    <property type="project" value="UniProtKB-SubCell"/>
</dbReference>
<comment type="pathway">
    <text evidence="2 16">Cell wall biogenesis; peptidoglycan biosynthesis.</text>
</comment>
<keyword evidence="4 16" id="KW-0132">Cell division</keyword>
<dbReference type="InterPro" id="IPR013437">
    <property type="entry name" value="FtsW"/>
</dbReference>
<dbReference type="GO" id="GO:0071555">
    <property type="term" value="P:cell wall organization"/>
    <property type="evidence" value="ECO:0007669"/>
    <property type="project" value="UniProtKB-KW"/>
</dbReference>
<dbReference type="EC" id="2.4.99.28" evidence="16"/>
<dbReference type="UniPathway" id="UPA00219"/>
<evidence type="ECO:0000256" key="8">
    <source>
        <dbReference type="ARBA" id="ARBA00022960"/>
    </source>
</evidence>
<evidence type="ECO:0000256" key="5">
    <source>
        <dbReference type="ARBA" id="ARBA00022676"/>
    </source>
</evidence>
<evidence type="ECO:0000313" key="18">
    <source>
        <dbReference type="Proteomes" id="UP000187526"/>
    </source>
</evidence>
<keyword evidence="10 16" id="KW-1133">Transmembrane helix</keyword>
<dbReference type="PANTHER" id="PTHR30474:SF2">
    <property type="entry name" value="PEPTIDOGLYCAN GLYCOSYLTRANSFERASE FTSW-RELATED"/>
    <property type="match status" value="1"/>
</dbReference>
<dbReference type="GO" id="GO:0009252">
    <property type="term" value="P:peptidoglycan biosynthetic process"/>
    <property type="evidence" value="ECO:0007669"/>
    <property type="project" value="UniProtKB-UniRule"/>
</dbReference>
<comment type="catalytic activity">
    <reaction evidence="15 16">
        <text>[GlcNAc-(1-&gt;4)-Mur2Ac(oyl-L-Ala-gamma-D-Glu-L-Lys-D-Ala-D-Ala)](n)-di-trans,octa-cis-undecaprenyl diphosphate + beta-D-GlcNAc-(1-&gt;4)-Mur2Ac(oyl-L-Ala-gamma-D-Glu-L-Lys-D-Ala-D-Ala)-di-trans,octa-cis-undecaprenyl diphosphate = [GlcNAc-(1-&gt;4)-Mur2Ac(oyl-L-Ala-gamma-D-Glu-L-Lys-D-Ala-D-Ala)](n+1)-di-trans,octa-cis-undecaprenyl diphosphate + di-trans,octa-cis-undecaprenyl diphosphate + H(+)</text>
        <dbReference type="Rhea" id="RHEA:23708"/>
        <dbReference type="Rhea" id="RHEA-COMP:9602"/>
        <dbReference type="Rhea" id="RHEA-COMP:9603"/>
        <dbReference type="ChEBI" id="CHEBI:15378"/>
        <dbReference type="ChEBI" id="CHEBI:58405"/>
        <dbReference type="ChEBI" id="CHEBI:60033"/>
        <dbReference type="ChEBI" id="CHEBI:78435"/>
        <dbReference type="EC" id="2.4.99.28"/>
    </reaction>
</comment>
<dbReference type="GO" id="GO:0043093">
    <property type="term" value="P:FtsZ-dependent cytokinesis"/>
    <property type="evidence" value="ECO:0007669"/>
    <property type="project" value="UniProtKB-UniRule"/>
</dbReference>
<evidence type="ECO:0000256" key="1">
    <source>
        <dbReference type="ARBA" id="ARBA00004651"/>
    </source>
</evidence>
<feature type="transmembrane region" description="Helical" evidence="16">
    <location>
        <begin position="208"/>
        <end position="225"/>
    </location>
</feature>
<evidence type="ECO:0000256" key="11">
    <source>
        <dbReference type="ARBA" id="ARBA00023136"/>
    </source>
</evidence>
<proteinExistence type="inferred from homology"/>
<evidence type="ECO:0000313" key="17">
    <source>
        <dbReference type="EMBL" id="OMG56649.1"/>
    </source>
</evidence>
<evidence type="ECO:0000256" key="6">
    <source>
        <dbReference type="ARBA" id="ARBA00022679"/>
    </source>
</evidence>
<dbReference type="GO" id="GO:0032153">
    <property type="term" value="C:cell division site"/>
    <property type="evidence" value="ECO:0007669"/>
    <property type="project" value="UniProtKB-UniRule"/>
</dbReference>
<evidence type="ECO:0000256" key="4">
    <source>
        <dbReference type="ARBA" id="ARBA00022618"/>
    </source>
</evidence>
<keyword evidence="13 16" id="KW-0961">Cell wall biogenesis/degradation</keyword>
<evidence type="ECO:0000256" key="9">
    <source>
        <dbReference type="ARBA" id="ARBA00022984"/>
    </source>
</evidence>